<dbReference type="KEGG" id="uru:DSM104443_01146"/>
<dbReference type="EC" id="1.1.1.203" evidence="6"/>
<dbReference type="RefSeq" id="WP_171090350.1">
    <property type="nucleotide sequence ID" value="NZ_CP053069.1"/>
</dbReference>
<dbReference type="Gene3D" id="3.40.50.720">
    <property type="entry name" value="NAD(P)-binding Rossmann-like Domain"/>
    <property type="match status" value="1"/>
</dbReference>
<evidence type="ECO:0000313" key="7">
    <source>
        <dbReference type="Proteomes" id="UP000501534"/>
    </source>
</evidence>
<dbReference type="AlphaFoldDB" id="A0A6M4GUE1"/>
<evidence type="ECO:0000256" key="4">
    <source>
        <dbReference type="SAM" id="MobiDB-lite"/>
    </source>
</evidence>
<keyword evidence="7" id="KW-1185">Reference proteome</keyword>
<comment type="similarity">
    <text evidence="1">Belongs to the NAD(P)-dependent epimerase/dehydratase family.</text>
</comment>
<gene>
    <name evidence="6" type="primary">udh_1</name>
    <name evidence="6" type="ORF">DSM104443_01146</name>
</gene>
<reference evidence="6 7" key="1">
    <citation type="submission" date="2020-04" db="EMBL/GenBank/DDBJ databases">
        <title>Usitatibacter rugosus gen. nov., sp. nov. and Usitatibacter palustris sp. nov., novel members of Usitatibacteraceae fam. nov. within the order Nitrosomonadales isolated from soil.</title>
        <authorList>
            <person name="Huber K.J."/>
            <person name="Neumann-Schaal M."/>
            <person name="Geppert A."/>
            <person name="Luckner M."/>
            <person name="Wanner G."/>
            <person name="Overmann J."/>
        </authorList>
    </citation>
    <scope>NUCLEOTIDE SEQUENCE [LARGE SCALE GENOMIC DNA]</scope>
    <source>
        <strain evidence="6 7">0125_3</strain>
    </source>
</reference>
<evidence type="ECO:0000256" key="2">
    <source>
        <dbReference type="ARBA" id="ARBA00023002"/>
    </source>
</evidence>
<dbReference type="Proteomes" id="UP000501534">
    <property type="component" value="Chromosome"/>
</dbReference>
<dbReference type="PANTHER" id="PTHR43103:SF5">
    <property type="entry name" value="4-EPIMERASE, PUTATIVE (AFU_ORTHOLOGUE AFUA_7G00360)-RELATED"/>
    <property type="match status" value="1"/>
</dbReference>
<evidence type="ECO:0000256" key="1">
    <source>
        <dbReference type="ARBA" id="ARBA00007637"/>
    </source>
</evidence>
<feature type="domain" description="NAD-dependent epimerase/dehydratase" evidence="5">
    <location>
        <begin position="9"/>
        <end position="166"/>
    </location>
</feature>
<keyword evidence="2 6" id="KW-0560">Oxidoreductase</keyword>
<keyword evidence="3" id="KW-0520">NAD</keyword>
<feature type="region of interest" description="Disordered" evidence="4">
    <location>
        <begin position="227"/>
        <end position="253"/>
    </location>
</feature>
<accession>A0A6M4GUE1</accession>
<dbReference type="Pfam" id="PF01370">
    <property type="entry name" value="Epimerase"/>
    <property type="match status" value="1"/>
</dbReference>
<dbReference type="GO" id="GO:0050388">
    <property type="term" value="F:uronate dehydrogenase activity"/>
    <property type="evidence" value="ECO:0007669"/>
    <property type="project" value="UniProtKB-EC"/>
</dbReference>
<sequence length="266" mass="29607">MIPKYERLLLTGAAGMLGQVLRPAMRTWATHLRVSDIEPLGPAVGNEECVTCDLADEGAVRVLMDGVDGVVHMGGISVDKPWRTIVGPNIEGVYNLYESARIQGTKRIVFASSNHAIGFRKRTERIDADDPVRPDSLYGVSKVFGEAMSRFYFDRYGIESVCLRIGSSLPEPKDRRMLVTYLSFDDLITLVQRSLFAEKADHTIVFGASANRDSWWDNSKAANLGWTPKDNTEPFRAKKEAEPPVDSTKPEHIHQGGVYVTFGPYE</sequence>
<dbReference type="InterPro" id="IPR001509">
    <property type="entry name" value="Epimerase_deHydtase"/>
</dbReference>
<proteinExistence type="inferred from homology"/>
<feature type="compositionally biased region" description="Basic and acidic residues" evidence="4">
    <location>
        <begin position="230"/>
        <end position="253"/>
    </location>
</feature>
<evidence type="ECO:0000256" key="3">
    <source>
        <dbReference type="ARBA" id="ARBA00023027"/>
    </source>
</evidence>
<name>A0A6M4GUE1_9PROT</name>
<evidence type="ECO:0000259" key="5">
    <source>
        <dbReference type="Pfam" id="PF01370"/>
    </source>
</evidence>
<protein>
    <submittedName>
        <fullName evidence="6">Uronate dehydrogenase</fullName>
        <ecNumber evidence="6">1.1.1.203</ecNumber>
    </submittedName>
</protein>
<dbReference type="PANTHER" id="PTHR43103">
    <property type="entry name" value="NUCLEOSIDE-DIPHOSPHATE-SUGAR EPIMERASE"/>
    <property type="match status" value="1"/>
</dbReference>
<dbReference type="EMBL" id="CP053069">
    <property type="protein sequence ID" value="QJR10094.1"/>
    <property type="molecule type" value="Genomic_DNA"/>
</dbReference>
<dbReference type="CDD" id="cd08946">
    <property type="entry name" value="SDR_e"/>
    <property type="match status" value="1"/>
</dbReference>
<dbReference type="InterPro" id="IPR036291">
    <property type="entry name" value="NAD(P)-bd_dom_sf"/>
</dbReference>
<evidence type="ECO:0000313" key="6">
    <source>
        <dbReference type="EMBL" id="QJR10094.1"/>
    </source>
</evidence>
<dbReference type="SUPFAM" id="SSF51735">
    <property type="entry name" value="NAD(P)-binding Rossmann-fold domains"/>
    <property type="match status" value="1"/>
</dbReference>
<organism evidence="6 7">
    <name type="scientific">Usitatibacter rugosus</name>
    <dbReference type="NCBI Taxonomy" id="2732067"/>
    <lineage>
        <taxon>Bacteria</taxon>
        <taxon>Pseudomonadati</taxon>
        <taxon>Pseudomonadota</taxon>
        <taxon>Betaproteobacteria</taxon>
        <taxon>Nitrosomonadales</taxon>
        <taxon>Usitatibacteraceae</taxon>
        <taxon>Usitatibacter</taxon>
    </lineage>
</organism>